<keyword evidence="2" id="KW-0645">Protease</keyword>
<evidence type="ECO:0000313" key="8">
    <source>
        <dbReference type="Proteomes" id="UP001230188"/>
    </source>
</evidence>
<dbReference type="GO" id="GO:0008236">
    <property type="term" value="F:serine-type peptidase activity"/>
    <property type="evidence" value="ECO:0007669"/>
    <property type="project" value="UniProtKB-KW"/>
</dbReference>
<comment type="similarity">
    <text evidence="1">Belongs to the peptidase S49 family.</text>
</comment>
<gene>
    <name evidence="7" type="ORF">CTAYLR_002482</name>
</gene>
<proteinExistence type="inferred from homology"/>
<reference evidence="7" key="1">
    <citation type="submission" date="2023-01" db="EMBL/GenBank/DDBJ databases">
        <title>Metagenome sequencing of chrysophaentin producing Chrysophaeum taylorii.</title>
        <authorList>
            <person name="Davison J."/>
            <person name="Bewley C."/>
        </authorList>
    </citation>
    <scope>NUCLEOTIDE SEQUENCE</scope>
    <source>
        <strain evidence="7">NIES-1699</strain>
    </source>
</reference>
<dbReference type="SUPFAM" id="SSF52096">
    <property type="entry name" value="ClpP/crotonase"/>
    <property type="match status" value="1"/>
</dbReference>
<accession>A0AAD7UP63</accession>
<evidence type="ECO:0000259" key="6">
    <source>
        <dbReference type="Pfam" id="PF01343"/>
    </source>
</evidence>
<evidence type="ECO:0000313" key="7">
    <source>
        <dbReference type="EMBL" id="KAJ8612158.1"/>
    </source>
</evidence>
<feature type="compositionally biased region" description="Low complexity" evidence="5">
    <location>
        <begin position="450"/>
        <end position="467"/>
    </location>
</feature>
<protein>
    <recommendedName>
        <fullName evidence="6">Peptidase S49 domain-containing protein</fullName>
    </recommendedName>
</protein>
<name>A0AAD7UP63_9STRA</name>
<evidence type="ECO:0000256" key="4">
    <source>
        <dbReference type="ARBA" id="ARBA00022825"/>
    </source>
</evidence>
<feature type="domain" description="Peptidase S49" evidence="6">
    <location>
        <begin position="205"/>
        <end position="310"/>
    </location>
</feature>
<dbReference type="Proteomes" id="UP001230188">
    <property type="component" value="Unassembled WGS sequence"/>
</dbReference>
<dbReference type="GO" id="GO:0006508">
    <property type="term" value="P:proteolysis"/>
    <property type="evidence" value="ECO:0007669"/>
    <property type="project" value="UniProtKB-KW"/>
</dbReference>
<organism evidence="7 8">
    <name type="scientific">Chrysophaeum taylorii</name>
    <dbReference type="NCBI Taxonomy" id="2483200"/>
    <lineage>
        <taxon>Eukaryota</taxon>
        <taxon>Sar</taxon>
        <taxon>Stramenopiles</taxon>
        <taxon>Ochrophyta</taxon>
        <taxon>Pelagophyceae</taxon>
        <taxon>Pelagomonadales</taxon>
        <taxon>Pelagomonadaceae</taxon>
        <taxon>Chrysophaeum</taxon>
    </lineage>
</organism>
<evidence type="ECO:0000256" key="3">
    <source>
        <dbReference type="ARBA" id="ARBA00022801"/>
    </source>
</evidence>
<evidence type="ECO:0000256" key="1">
    <source>
        <dbReference type="ARBA" id="ARBA00008683"/>
    </source>
</evidence>
<keyword evidence="8" id="KW-1185">Reference proteome</keyword>
<dbReference type="Pfam" id="PF01343">
    <property type="entry name" value="Peptidase_S49"/>
    <property type="match status" value="1"/>
</dbReference>
<sequence length="759" mass="82607">MTSVVLAAAKIGKIPSRGGSTEPNWPRAPPRSPERDLARRIARVLTDVEAAARIARFVGFLVAGGARLAGQLVAEVSAPLVLRRRVAVVELRGIIVDDRDALGAACLAPLARAGDGILSVRRVEQALERAFRYRRASAVVLRISSPGGTASESALLYRKLESLKRRQRRGGIPGPVAAAVLVASLPARLASFCVSIVRRERRPKEEGPRVLAFVDDVCTSGAFYAACAADEIVASPCALVGSIGVITRSFGFARQIRRAGVERRVLASGHAKAGLDPFMPMHRDALARELRVMRDIHEDFVATVLSSRGPKLDRRNAADLAARADAHSWGLKGWLAVWPLRKLTTANRARRGDGLFDGSIHAARTAHRLGLVDAICEDSFVEALRRRYGNRVYIKHIRVGRDYIPISAFLRQQSADAPTSSTPRDHHRVQYASFGSASSSYQTYLGAAAGGVAHQQHQQQPHAPPVHTGKRTRRGGRGRTRRRGRKGREAAALAAADAADLYPWWYAHMVKSGRTPAGVSPSAEDGFPVILPSTQCVYLLPHAKNPHRASTYVPIGATQPTAEDKLKSECADENGSGCDKATTYHPPRAVRFSYGDDLDDDSDELSLADDNSLASETESVCSLASRATSFGSTTSSSRWMWSTAPTMGVMEDDDESVLAPPPLPSYAPSPLSFSWRTPFDQQKSFVNLEQVMGDVARGTKADCVEEEDEEDVAVVSEADDDIEHHKMILFKVDELCQLRDQYLNNDILPSVERVTLEDD</sequence>
<evidence type="ECO:0000256" key="5">
    <source>
        <dbReference type="SAM" id="MobiDB-lite"/>
    </source>
</evidence>
<keyword evidence="3" id="KW-0378">Hydrolase</keyword>
<dbReference type="PANTHER" id="PTHR42987:SF8">
    <property type="entry name" value="PROTEINASE"/>
    <property type="match status" value="1"/>
</dbReference>
<feature type="region of interest" description="Disordered" evidence="5">
    <location>
        <begin position="14"/>
        <end position="33"/>
    </location>
</feature>
<dbReference type="EMBL" id="JAQMWT010000057">
    <property type="protein sequence ID" value="KAJ8612158.1"/>
    <property type="molecule type" value="Genomic_DNA"/>
</dbReference>
<evidence type="ECO:0000256" key="2">
    <source>
        <dbReference type="ARBA" id="ARBA00022670"/>
    </source>
</evidence>
<dbReference type="InterPro" id="IPR029045">
    <property type="entry name" value="ClpP/crotonase-like_dom_sf"/>
</dbReference>
<dbReference type="AlphaFoldDB" id="A0AAD7UP63"/>
<dbReference type="PANTHER" id="PTHR42987">
    <property type="entry name" value="PEPTIDASE S49"/>
    <property type="match status" value="1"/>
</dbReference>
<feature type="region of interest" description="Disordered" evidence="5">
    <location>
        <begin position="450"/>
        <end position="489"/>
    </location>
</feature>
<keyword evidence="4" id="KW-0720">Serine protease</keyword>
<comment type="caution">
    <text evidence="7">The sequence shown here is derived from an EMBL/GenBank/DDBJ whole genome shotgun (WGS) entry which is preliminary data.</text>
</comment>
<dbReference type="InterPro" id="IPR002142">
    <property type="entry name" value="Peptidase_S49"/>
</dbReference>
<dbReference type="InterPro" id="IPR047272">
    <property type="entry name" value="S49_SppA_C"/>
</dbReference>
<feature type="compositionally biased region" description="Basic residues" evidence="5">
    <location>
        <begin position="468"/>
        <end position="486"/>
    </location>
</feature>
<dbReference type="Gene3D" id="3.90.226.10">
    <property type="entry name" value="2-enoyl-CoA Hydratase, Chain A, domain 1"/>
    <property type="match status" value="1"/>
</dbReference>
<dbReference type="CDD" id="cd07023">
    <property type="entry name" value="S49_Sppa_N_C"/>
    <property type="match status" value="1"/>
</dbReference>